<comment type="caution">
    <text evidence="1">The sequence shown here is derived from an EMBL/GenBank/DDBJ whole genome shotgun (WGS) entry which is preliminary data.</text>
</comment>
<dbReference type="EMBL" id="JAGEUA010000011">
    <property type="protein sequence ID" value="KAL0961921.1"/>
    <property type="molecule type" value="Genomic_DNA"/>
</dbReference>
<dbReference type="AlphaFoldDB" id="A0ABD0VXH5"/>
<gene>
    <name evidence="1" type="ORF">UPYG_G00333390</name>
</gene>
<protein>
    <submittedName>
        <fullName evidence="1">Uncharacterized protein</fullName>
    </submittedName>
</protein>
<keyword evidence="2" id="KW-1185">Reference proteome</keyword>
<evidence type="ECO:0000313" key="1">
    <source>
        <dbReference type="EMBL" id="KAL0961921.1"/>
    </source>
</evidence>
<proteinExistence type="predicted"/>
<evidence type="ECO:0000313" key="2">
    <source>
        <dbReference type="Proteomes" id="UP001557470"/>
    </source>
</evidence>
<reference evidence="1 2" key="1">
    <citation type="submission" date="2024-06" db="EMBL/GenBank/DDBJ databases">
        <authorList>
            <person name="Pan Q."/>
            <person name="Wen M."/>
            <person name="Jouanno E."/>
            <person name="Zahm M."/>
            <person name="Klopp C."/>
            <person name="Cabau C."/>
            <person name="Louis A."/>
            <person name="Berthelot C."/>
            <person name="Parey E."/>
            <person name="Roest Crollius H."/>
            <person name="Montfort J."/>
            <person name="Robinson-Rechavi M."/>
            <person name="Bouchez O."/>
            <person name="Lampietro C."/>
            <person name="Lopez Roques C."/>
            <person name="Donnadieu C."/>
            <person name="Postlethwait J."/>
            <person name="Bobe J."/>
            <person name="Verreycken H."/>
            <person name="Guiguen Y."/>
        </authorList>
    </citation>
    <scope>NUCLEOTIDE SEQUENCE [LARGE SCALE GENOMIC DNA]</scope>
    <source>
        <strain evidence="1">Up_M1</strain>
        <tissue evidence="1">Testis</tissue>
    </source>
</reference>
<dbReference type="Proteomes" id="UP001557470">
    <property type="component" value="Unassembled WGS sequence"/>
</dbReference>
<sequence>MGSEPEVDSHWPGCTPDQTNVEMEQVVTVLSRKSLETRWTDATENNLQPFMLQDRLIDDKYGAPGVQPPQTDLTTPYTFQTIETPGDISLPRQKILSCWQVSSVWSWAEFTQSTDTSTNCALTSHLVWD</sequence>
<name>A0ABD0VXH5_UMBPY</name>
<accession>A0ABD0VXH5</accession>
<organism evidence="1 2">
    <name type="scientific">Umbra pygmaea</name>
    <name type="common">Eastern mudminnow</name>
    <dbReference type="NCBI Taxonomy" id="75934"/>
    <lineage>
        <taxon>Eukaryota</taxon>
        <taxon>Metazoa</taxon>
        <taxon>Chordata</taxon>
        <taxon>Craniata</taxon>
        <taxon>Vertebrata</taxon>
        <taxon>Euteleostomi</taxon>
        <taxon>Actinopterygii</taxon>
        <taxon>Neopterygii</taxon>
        <taxon>Teleostei</taxon>
        <taxon>Protacanthopterygii</taxon>
        <taxon>Esociformes</taxon>
        <taxon>Umbridae</taxon>
        <taxon>Umbra</taxon>
    </lineage>
</organism>